<dbReference type="Gene3D" id="1.10.10.60">
    <property type="entry name" value="Homeodomain-like"/>
    <property type="match status" value="1"/>
</dbReference>
<evidence type="ECO:0000256" key="4">
    <source>
        <dbReference type="ARBA" id="ARBA00023163"/>
    </source>
</evidence>
<dbReference type="Pfam" id="PF04542">
    <property type="entry name" value="Sigma70_r2"/>
    <property type="match status" value="1"/>
</dbReference>
<gene>
    <name evidence="6" type="ORF">NG895_19435</name>
</gene>
<dbReference type="RefSeq" id="WP_252854192.1">
    <property type="nucleotide sequence ID" value="NZ_JAMXLR010000065.1"/>
</dbReference>
<dbReference type="InterPro" id="IPR007630">
    <property type="entry name" value="RNA_pol_sigma70_r4"/>
</dbReference>
<dbReference type="GO" id="GO:0016987">
    <property type="term" value="F:sigma factor activity"/>
    <property type="evidence" value="ECO:0007669"/>
    <property type="project" value="UniProtKB-KW"/>
</dbReference>
<dbReference type="InterPro" id="IPR013325">
    <property type="entry name" value="RNA_pol_sigma_r2"/>
</dbReference>
<keyword evidence="1" id="KW-0805">Transcription regulation</keyword>
<dbReference type="SUPFAM" id="SSF88659">
    <property type="entry name" value="Sigma3 and sigma4 domains of RNA polymerase sigma factors"/>
    <property type="match status" value="1"/>
</dbReference>
<dbReference type="GO" id="GO:0003677">
    <property type="term" value="F:DNA binding"/>
    <property type="evidence" value="ECO:0007669"/>
    <property type="project" value="UniProtKB-KW"/>
</dbReference>
<dbReference type="Proteomes" id="UP001155241">
    <property type="component" value="Unassembled WGS sequence"/>
</dbReference>
<evidence type="ECO:0000256" key="3">
    <source>
        <dbReference type="ARBA" id="ARBA00023125"/>
    </source>
</evidence>
<dbReference type="PRINTS" id="PR00046">
    <property type="entry name" value="SIGMA70FCT"/>
</dbReference>
<reference evidence="6" key="1">
    <citation type="submission" date="2022-06" db="EMBL/GenBank/DDBJ databases">
        <title>Aeoliella straminimaris, a novel planctomycete from sediments.</title>
        <authorList>
            <person name="Vitorino I.R."/>
            <person name="Lage O.M."/>
        </authorList>
    </citation>
    <scope>NUCLEOTIDE SEQUENCE</scope>
    <source>
        <strain evidence="6">ICT_H6.2</strain>
    </source>
</reference>
<keyword evidence="4" id="KW-0804">Transcription</keyword>
<protein>
    <submittedName>
        <fullName evidence="6">Sigma-70 family RNA polymerase sigma factor</fullName>
    </submittedName>
</protein>
<dbReference type="PROSITE" id="PS00716">
    <property type="entry name" value="SIGMA70_2"/>
    <property type="match status" value="1"/>
</dbReference>
<dbReference type="InterPro" id="IPR007627">
    <property type="entry name" value="RNA_pol_sigma70_r2"/>
</dbReference>
<dbReference type="AlphaFoldDB" id="A0A9X2JK94"/>
<keyword evidence="2" id="KW-0731">Sigma factor</keyword>
<evidence type="ECO:0000256" key="2">
    <source>
        <dbReference type="ARBA" id="ARBA00023082"/>
    </source>
</evidence>
<dbReference type="InterPro" id="IPR013324">
    <property type="entry name" value="RNA_pol_sigma_r3/r4-like"/>
</dbReference>
<dbReference type="Gene3D" id="1.10.10.10">
    <property type="entry name" value="Winged helix-like DNA-binding domain superfamily/Winged helix DNA-binding domain"/>
    <property type="match status" value="1"/>
</dbReference>
<evidence type="ECO:0000313" key="7">
    <source>
        <dbReference type="Proteomes" id="UP001155241"/>
    </source>
</evidence>
<dbReference type="EMBL" id="JAMXLR010000065">
    <property type="protein sequence ID" value="MCO6046079.1"/>
    <property type="molecule type" value="Genomic_DNA"/>
</dbReference>
<comment type="caution">
    <text evidence="6">The sequence shown here is derived from an EMBL/GenBank/DDBJ whole genome shotgun (WGS) entry which is preliminary data.</text>
</comment>
<dbReference type="GO" id="GO:0006352">
    <property type="term" value="P:DNA-templated transcription initiation"/>
    <property type="evidence" value="ECO:0007669"/>
    <property type="project" value="InterPro"/>
</dbReference>
<sequence length="557" mass="64233">MHRHYESDAIRRLRDQQVKYAPRAKRLQQVEAAEQLIADVDPEKTYTYEFVCYRVTGYRPEAGAEDIKAKMTGESLMRDLRLFIEDLSDSIDLEADAAGEQVLTVEQLARQFNVSTKTISRWRELGLVSRRFVFDGRKRVGFLRSSVDRFVKSNGKRVSRGARFSQLTEEQRNDIISTARHLASGGACQSEISRRLAERSGRSVETIRSTIRQFDKEHPQLAIFPDAKAPLTAGQKKRLFQQYRRGMPIEKLMKQYGRTKTTIYRVINEVRMDEVADLPLDFIPNPRFGRKGADAACLGEMPEAEKATRKAKVPSGLPPYLASLYEMPLLTREQEAHLFRKYNYLKYKASKLRDSLDPSNPKAATLDEIEELYDQIVGTKNEIARANLRLVVSIAKRHVTPDQNFFELVSDGNMSLLRAIEKFDFSRGNKFSTYATWAIMKNFARTIPGEFKHRDRFRTSHDELFAATEESRANPMIEESAQNHRERQIERILRKLDEREQKIIIGRFGLNHSQEPQTLKEVGAELGVTKERIRQIEMRALSKLRQAAKEEKIALDI</sequence>
<dbReference type="InterPro" id="IPR050239">
    <property type="entry name" value="Sigma-70_RNA_pol_init_factors"/>
</dbReference>
<evidence type="ECO:0000256" key="1">
    <source>
        <dbReference type="ARBA" id="ARBA00023015"/>
    </source>
</evidence>
<evidence type="ECO:0000259" key="5">
    <source>
        <dbReference type="PROSITE" id="PS00716"/>
    </source>
</evidence>
<dbReference type="NCBIfam" id="TIGR02937">
    <property type="entry name" value="sigma70-ECF"/>
    <property type="match status" value="1"/>
</dbReference>
<name>A0A9X2JK94_9BACT</name>
<dbReference type="PANTHER" id="PTHR30603">
    <property type="entry name" value="RNA POLYMERASE SIGMA FACTOR RPO"/>
    <property type="match status" value="1"/>
</dbReference>
<feature type="domain" description="RNA polymerase sigma-70" evidence="5">
    <location>
        <begin position="518"/>
        <end position="544"/>
    </location>
</feature>
<dbReference type="InterPro" id="IPR014284">
    <property type="entry name" value="RNA_pol_sigma-70_dom"/>
</dbReference>
<dbReference type="CDD" id="cd06171">
    <property type="entry name" value="Sigma70_r4"/>
    <property type="match status" value="1"/>
</dbReference>
<keyword evidence="3" id="KW-0238">DNA-binding</keyword>
<evidence type="ECO:0000313" key="6">
    <source>
        <dbReference type="EMBL" id="MCO6046079.1"/>
    </source>
</evidence>
<organism evidence="6 7">
    <name type="scientific">Aeoliella straminimaris</name>
    <dbReference type="NCBI Taxonomy" id="2954799"/>
    <lineage>
        <taxon>Bacteria</taxon>
        <taxon>Pseudomonadati</taxon>
        <taxon>Planctomycetota</taxon>
        <taxon>Planctomycetia</taxon>
        <taxon>Pirellulales</taxon>
        <taxon>Lacipirellulaceae</taxon>
        <taxon>Aeoliella</taxon>
    </lineage>
</organism>
<dbReference type="SUPFAM" id="SSF88946">
    <property type="entry name" value="Sigma2 domain of RNA polymerase sigma factors"/>
    <property type="match status" value="1"/>
</dbReference>
<dbReference type="Gene3D" id="1.10.601.10">
    <property type="entry name" value="RNA Polymerase Primary Sigma Factor"/>
    <property type="match status" value="1"/>
</dbReference>
<dbReference type="PANTHER" id="PTHR30603:SF60">
    <property type="entry name" value="RNA POLYMERASE SIGMA FACTOR RPOD"/>
    <property type="match status" value="1"/>
</dbReference>
<dbReference type="InterPro" id="IPR000943">
    <property type="entry name" value="RNA_pol_sigma70"/>
</dbReference>
<dbReference type="InterPro" id="IPR036388">
    <property type="entry name" value="WH-like_DNA-bd_sf"/>
</dbReference>
<accession>A0A9X2JK94</accession>
<proteinExistence type="predicted"/>
<dbReference type="Pfam" id="PF04545">
    <property type="entry name" value="Sigma70_r4"/>
    <property type="match status" value="1"/>
</dbReference>
<keyword evidence="7" id="KW-1185">Reference proteome</keyword>